<organism evidence="8 9">
    <name type="scientific">Lebetimonas natsushimae</name>
    <dbReference type="NCBI Taxonomy" id="1936991"/>
    <lineage>
        <taxon>Bacteria</taxon>
        <taxon>Pseudomonadati</taxon>
        <taxon>Campylobacterota</taxon>
        <taxon>Epsilonproteobacteria</taxon>
        <taxon>Nautiliales</taxon>
        <taxon>Nautiliaceae</taxon>
        <taxon>Lebetimonas</taxon>
    </lineage>
</organism>
<evidence type="ECO:0000256" key="3">
    <source>
        <dbReference type="ARBA" id="ARBA00022840"/>
    </source>
</evidence>
<dbReference type="Gene3D" id="3.30.420.110">
    <property type="entry name" value="MutS, connector domain"/>
    <property type="match status" value="1"/>
</dbReference>
<evidence type="ECO:0000256" key="1">
    <source>
        <dbReference type="ARBA" id="ARBA00022741"/>
    </source>
</evidence>
<dbReference type="PIRSF" id="PIRSF037677">
    <property type="entry name" value="DNA_mis_repair_Msh6"/>
    <property type="match status" value="1"/>
</dbReference>
<dbReference type="AlphaFoldDB" id="A0A292YE70"/>
<dbReference type="InterPro" id="IPR036678">
    <property type="entry name" value="MutS_con_dom_sf"/>
</dbReference>
<dbReference type="InterPro" id="IPR045076">
    <property type="entry name" value="MutS"/>
</dbReference>
<dbReference type="CDD" id="cd00085">
    <property type="entry name" value="HNHc"/>
    <property type="match status" value="1"/>
</dbReference>
<evidence type="ECO:0000256" key="5">
    <source>
        <dbReference type="SAM" id="Coils"/>
    </source>
</evidence>
<dbReference type="InterPro" id="IPR007695">
    <property type="entry name" value="DNA_mismatch_repair_MutS-lik_N"/>
</dbReference>
<dbReference type="Proteomes" id="UP000217944">
    <property type="component" value="Unassembled WGS sequence"/>
</dbReference>
<dbReference type="SUPFAM" id="SSF53150">
    <property type="entry name" value="DNA repair protein MutS, domain II"/>
    <property type="match status" value="1"/>
</dbReference>
<feature type="domain" description="DNA mismatch repair proteins mutS family" evidence="7">
    <location>
        <begin position="630"/>
        <end position="817"/>
    </location>
</feature>
<dbReference type="PANTHER" id="PTHR11361">
    <property type="entry name" value="DNA MISMATCH REPAIR PROTEIN MUTS FAMILY MEMBER"/>
    <property type="match status" value="1"/>
</dbReference>
<dbReference type="InterPro" id="IPR017261">
    <property type="entry name" value="DNA_mismatch_repair_MutS/MSH"/>
</dbReference>
<keyword evidence="3" id="KW-0067">ATP-binding</keyword>
<feature type="coiled-coil region" evidence="5">
    <location>
        <begin position="435"/>
        <end position="479"/>
    </location>
</feature>
<dbReference type="SUPFAM" id="SSF52540">
    <property type="entry name" value="P-loop containing nucleoside triphosphate hydrolases"/>
    <property type="match status" value="1"/>
</dbReference>
<dbReference type="InterPro" id="IPR016151">
    <property type="entry name" value="DNA_mismatch_repair_MutS_N"/>
</dbReference>
<evidence type="ECO:0000256" key="2">
    <source>
        <dbReference type="ARBA" id="ARBA00022763"/>
    </source>
</evidence>
<dbReference type="InterPro" id="IPR036187">
    <property type="entry name" value="DNA_mismatch_repair_MutS_sf"/>
</dbReference>
<dbReference type="InterPro" id="IPR007696">
    <property type="entry name" value="DNA_mismatch_repair_MutS_core"/>
</dbReference>
<dbReference type="Pfam" id="PF01624">
    <property type="entry name" value="MutS_I"/>
    <property type="match status" value="1"/>
</dbReference>
<dbReference type="Pfam" id="PF00488">
    <property type="entry name" value="MutS_V"/>
    <property type="match status" value="1"/>
</dbReference>
<dbReference type="OrthoDB" id="9802448at2"/>
<dbReference type="SMART" id="SM00534">
    <property type="entry name" value="MUTSac"/>
    <property type="match status" value="1"/>
</dbReference>
<keyword evidence="5" id="KW-0175">Coiled coil</keyword>
<dbReference type="EMBL" id="BDME01000001">
    <property type="protein sequence ID" value="GAX87490.1"/>
    <property type="molecule type" value="Genomic_DNA"/>
</dbReference>
<dbReference type="Gene3D" id="3.40.1170.10">
    <property type="entry name" value="DNA repair protein MutS, domain I"/>
    <property type="match status" value="1"/>
</dbReference>
<dbReference type="SMART" id="SM00533">
    <property type="entry name" value="MUTSd"/>
    <property type="match status" value="1"/>
</dbReference>
<keyword evidence="1" id="KW-0547">Nucleotide-binding</keyword>
<dbReference type="Pfam" id="PF05192">
    <property type="entry name" value="MutS_III"/>
    <property type="match status" value="1"/>
</dbReference>
<evidence type="ECO:0000256" key="4">
    <source>
        <dbReference type="ARBA" id="ARBA00023125"/>
    </source>
</evidence>
<evidence type="ECO:0000313" key="9">
    <source>
        <dbReference type="Proteomes" id="UP000217944"/>
    </source>
</evidence>
<dbReference type="GO" id="GO:0005829">
    <property type="term" value="C:cytosol"/>
    <property type="evidence" value="ECO:0007669"/>
    <property type="project" value="TreeGrafter"/>
</dbReference>
<accession>A0A292YE70</accession>
<dbReference type="InterPro" id="IPR000432">
    <property type="entry name" value="DNA_mismatch_repair_MutS_C"/>
</dbReference>
<dbReference type="PANTHER" id="PTHR11361:SF99">
    <property type="entry name" value="DNA MISMATCH REPAIR PROTEIN"/>
    <property type="match status" value="1"/>
</dbReference>
<feature type="domain" description="DNA mismatch repair protein MutS core" evidence="6">
    <location>
        <begin position="303"/>
        <end position="614"/>
    </location>
</feature>
<dbReference type="GO" id="GO:0006298">
    <property type="term" value="P:mismatch repair"/>
    <property type="evidence" value="ECO:0007669"/>
    <property type="project" value="InterPro"/>
</dbReference>
<dbReference type="GO" id="GO:0140664">
    <property type="term" value="F:ATP-dependent DNA damage sensor activity"/>
    <property type="evidence" value="ECO:0007669"/>
    <property type="project" value="InterPro"/>
</dbReference>
<sequence length="917" mass="106370">MDINKLLNSKGRLLTEIYFELQKYYDEIYPNAVVLMEVGTFFETYEAEGIGKAREIANVLNIQLTKKNKSIPEIDKKNPLMAGFPNHALDRYLEKLIDENKYTLILIKQKGTPPNVKRYLSEIISPGVNLEYSKTYENYVTSIIIEKYSAYHVGFANIDVNTGKSYIYENYSTKDDPSFALDELFRLLQTYRSNEIILTLKNVDCDEIVNYLELSGKNIIINRARMNINYQNEIFKNVYNINSLLSPIEIMNLEKYPLITEALGILLEFVIAHNNELIKHIQLPVLIEDENFVYLGNNPIKQLEIDKVLKLIDKTKTPMGKRLIKERLYNPIKDEEELNKRYKAVSFMLNRYHEFEELLKNIYDLEKIDRKIKLKRLHPFELNFLVSSLKSCSDIYLKLKKRTTKIDNYLNYIERQFDLEKVNVKLEDIKESFFKDGVDKELDELNNEKKYYVNQLLKLKENIESLGDVKVEINKLEKEGFYLSLTKNRFNLIKDKFLNSFLEIDNKTLFFKDLKIKNLTNSVKITGEIIDEISDKILALENKIIKKTFKLYLKTLNEMNREFDILNNLSNEIAKIDVAVSSAKIAKKFNYFKPKISNKRAVFKDLRHPLIEINQENGIYVPNNIDFNEYDGMLLYGINSSGKSSLMKSVGIALFLAQSGFFVPAEMEYKPVDGIFTRIEAKDNLSKGLSTFAVEMLELKNIFNRATSNSVVLGDEIAHGTETLSALSIVASAVVKLAKRKINFLFATHLHQLMDLDEIKFLPNVVAKHLEVHFDGEKLIYDRKLKDGSGSSVYGLEFAKSIYMDKEFLETAESIRKKLNKEYTEFELLIKKKKSRYNKNLIVTTCAICGKPVDDVHHIIPQENAKDGFVGHIPIHHKYNLIPLCKKHHKMVHEGKIRITGFVTTSKGIELHWEEET</sequence>
<gene>
    <name evidence="8" type="ORF">LNAT_P0786</name>
</gene>
<proteinExistence type="predicted"/>
<evidence type="ECO:0000259" key="7">
    <source>
        <dbReference type="SMART" id="SM00534"/>
    </source>
</evidence>
<dbReference type="Gene3D" id="1.10.1420.10">
    <property type="match status" value="2"/>
</dbReference>
<dbReference type="SUPFAM" id="SSF55271">
    <property type="entry name" value="DNA repair protein MutS, domain I"/>
    <property type="match status" value="1"/>
</dbReference>
<dbReference type="InterPro" id="IPR027417">
    <property type="entry name" value="P-loop_NTPase"/>
</dbReference>
<keyword evidence="9" id="KW-1185">Reference proteome</keyword>
<evidence type="ECO:0000259" key="6">
    <source>
        <dbReference type="SMART" id="SM00533"/>
    </source>
</evidence>
<dbReference type="InterPro" id="IPR003615">
    <property type="entry name" value="HNH_nuc"/>
</dbReference>
<dbReference type="SUPFAM" id="SSF48334">
    <property type="entry name" value="DNA repair protein MutS, domain III"/>
    <property type="match status" value="1"/>
</dbReference>
<keyword evidence="2" id="KW-0227">DNA damage</keyword>
<protein>
    <submittedName>
        <fullName evidence="8">DNA mismatch repair protein MutS</fullName>
    </submittedName>
</protein>
<reference evidence="8 9" key="1">
    <citation type="journal article" date="2017" name="Syst. Appl. Microbiol.">
        <title>Lebetimonas natsushimae sp. nov., a novel strictly anaerobic, moderately thermophilic chemoautotroph isolated from a deep-sea hydrothermal vent polychaete nest in the Mid-Okinawa Trough.</title>
        <authorList>
            <person name="Nagata R."/>
            <person name="Takaki Y."/>
            <person name="Tame A."/>
            <person name="Nunoura T."/>
            <person name="Muto H."/>
            <person name="Mino S."/>
            <person name="Sawayama S."/>
            <person name="Takai K."/>
            <person name="Nakagawa S."/>
        </authorList>
    </citation>
    <scope>NUCLEOTIDE SEQUENCE [LARGE SCALE GENOMIC DNA]</scope>
    <source>
        <strain evidence="8 9">HS1857</strain>
    </source>
</reference>
<evidence type="ECO:0000313" key="8">
    <source>
        <dbReference type="EMBL" id="GAX87490.1"/>
    </source>
</evidence>
<dbReference type="RefSeq" id="WP_096258624.1">
    <property type="nucleotide sequence ID" value="NZ_BDME01000001.1"/>
</dbReference>
<comment type="caution">
    <text evidence="8">The sequence shown here is derived from an EMBL/GenBank/DDBJ whole genome shotgun (WGS) entry which is preliminary data.</text>
</comment>
<dbReference type="Gene3D" id="3.40.50.300">
    <property type="entry name" value="P-loop containing nucleotide triphosphate hydrolases"/>
    <property type="match status" value="1"/>
</dbReference>
<name>A0A292YE70_9BACT</name>
<keyword evidence="4" id="KW-0238">DNA-binding</keyword>
<dbReference type="GO" id="GO:0005524">
    <property type="term" value="F:ATP binding"/>
    <property type="evidence" value="ECO:0007669"/>
    <property type="project" value="UniProtKB-KW"/>
</dbReference>
<feature type="coiled-coil region" evidence="5">
    <location>
        <begin position="809"/>
        <end position="836"/>
    </location>
</feature>
<dbReference type="GO" id="GO:0030983">
    <property type="term" value="F:mismatched DNA binding"/>
    <property type="evidence" value="ECO:0007669"/>
    <property type="project" value="InterPro"/>
</dbReference>